<feature type="compositionally biased region" description="Low complexity" evidence="1">
    <location>
        <begin position="83"/>
        <end position="97"/>
    </location>
</feature>
<gene>
    <name evidence="2" type="ORF">B0H17DRAFT_1201427</name>
</gene>
<reference evidence="2" key="1">
    <citation type="submission" date="2023-03" db="EMBL/GenBank/DDBJ databases">
        <title>Massive genome expansion in bonnet fungi (Mycena s.s.) driven by repeated elements and novel gene families across ecological guilds.</title>
        <authorList>
            <consortium name="Lawrence Berkeley National Laboratory"/>
            <person name="Harder C.B."/>
            <person name="Miyauchi S."/>
            <person name="Viragh M."/>
            <person name="Kuo A."/>
            <person name="Thoen E."/>
            <person name="Andreopoulos B."/>
            <person name="Lu D."/>
            <person name="Skrede I."/>
            <person name="Drula E."/>
            <person name="Henrissat B."/>
            <person name="Morin E."/>
            <person name="Kohler A."/>
            <person name="Barry K."/>
            <person name="LaButti K."/>
            <person name="Morin E."/>
            <person name="Salamov A."/>
            <person name="Lipzen A."/>
            <person name="Mereny Z."/>
            <person name="Hegedus B."/>
            <person name="Baldrian P."/>
            <person name="Stursova M."/>
            <person name="Weitz H."/>
            <person name="Taylor A."/>
            <person name="Grigoriev I.V."/>
            <person name="Nagy L.G."/>
            <person name="Martin F."/>
            <person name="Kauserud H."/>
        </authorList>
    </citation>
    <scope>NUCLEOTIDE SEQUENCE</scope>
    <source>
        <strain evidence="2">CBHHK067</strain>
    </source>
</reference>
<proteinExistence type="predicted"/>
<evidence type="ECO:0000313" key="2">
    <source>
        <dbReference type="EMBL" id="KAJ7690847.1"/>
    </source>
</evidence>
<feature type="region of interest" description="Disordered" evidence="1">
    <location>
        <begin position="73"/>
        <end position="100"/>
    </location>
</feature>
<sequence length="358" mass="40094">MFNAKNILALVDLRAPDDITQDALNNEGAPVIIYSGNDTNSKIEALHTAACHNPWYFNPFKSNVSPSLPPIASNSCSGAEPTSVAQPAPVASSSWSATRPNDTKHLPPLIDIWADALADVDQAVTPYTDNPADRQYVLPELALLMNANTEWRHKGLTHWTMLQQWRDILEGLLKARGTSNSRHGRQSTLLEDCIRPVLQASSIDMIEGFPIPPEHVIQFTIKETCDIIWQVVETSFRFEFAALDKWASQKEWLEAVKDCFAGHVLVEIPAAMGNRGWEPELIQECHDSAKRTTMLMLDWTTRSHLPDIICRVSAPGLPWSPADMECLEVAVCHVYTQAFGEYFDWAAIIPLHWWTAEL</sequence>
<keyword evidence="3" id="KW-1185">Reference proteome</keyword>
<dbReference type="EMBL" id="JARKIE010000062">
    <property type="protein sequence ID" value="KAJ7690847.1"/>
    <property type="molecule type" value="Genomic_DNA"/>
</dbReference>
<evidence type="ECO:0000313" key="3">
    <source>
        <dbReference type="Proteomes" id="UP001221757"/>
    </source>
</evidence>
<evidence type="ECO:0000256" key="1">
    <source>
        <dbReference type="SAM" id="MobiDB-lite"/>
    </source>
</evidence>
<comment type="caution">
    <text evidence="2">The sequence shown here is derived from an EMBL/GenBank/DDBJ whole genome shotgun (WGS) entry which is preliminary data.</text>
</comment>
<accession>A0AAD7DG30</accession>
<organism evidence="2 3">
    <name type="scientific">Mycena rosella</name>
    <name type="common">Pink bonnet</name>
    <name type="synonym">Agaricus rosellus</name>
    <dbReference type="NCBI Taxonomy" id="1033263"/>
    <lineage>
        <taxon>Eukaryota</taxon>
        <taxon>Fungi</taxon>
        <taxon>Dikarya</taxon>
        <taxon>Basidiomycota</taxon>
        <taxon>Agaricomycotina</taxon>
        <taxon>Agaricomycetes</taxon>
        <taxon>Agaricomycetidae</taxon>
        <taxon>Agaricales</taxon>
        <taxon>Marasmiineae</taxon>
        <taxon>Mycenaceae</taxon>
        <taxon>Mycena</taxon>
    </lineage>
</organism>
<dbReference type="AlphaFoldDB" id="A0AAD7DG30"/>
<protein>
    <submittedName>
        <fullName evidence="2">Uncharacterized protein</fullName>
    </submittedName>
</protein>
<name>A0AAD7DG30_MYCRO</name>
<dbReference type="Proteomes" id="UP001221757">
    <property type="component" value="Unassembled WGS sequence"/>
</dbReference>